<comment type="caution">
    <text evidence="1">The sequence shown here is derived from an EMBL/GenBank/DDBJ whole genome shotgun (WGS) entry which is preliminary data.</text>
</comment>
<dbReference type="EMBL" id="QXFU01001153">
    <property type="protein sequence ID" value="KAE9009267.1"/>
    <property type="molecule type" value="Genomic_DNA"/>
</dbReference>
<organism evidence="1 2">
    <name type="scientific">Phytophthora rubi</name>
    <dbReference type="NCBI Taxonomy" id="129364"/>
    <lineage>
        <taxon>Eukaryota</taxon>
        <taxon>Sar</taxon>
        <taxon>Stramenopiles</taxon>
        <taxon>Oomycota</taxon>
        <taxon>Peronosporomycetes</taxon>
        <taxon>Peronosporales</taxon>
        <taxon>Peronosporaceae</taxon>
        <taxon>Phytophthora</taxon>
    </lineage>
</organism>
<dbReference type="Proteomes" id="UP000435112">
    <property type="component" value="Unassembled WGS sequence"/>
</dbReference>
<name>A0A6A3KUG0_9STRA</name>
<dbReference type="AlphaFoldDB" id="A0A6A3KUG0"/>
<proteinExistence type="predicted"/>
<protein>
    <submittedName>
        <fullName evidence="1">Uncharacterized protein</fullName>
    </submittedName>
</protein>
<accession>A0A6A3KUG0</accession>
<evidence type="ECO:0000313" key="2">
    <source>
        <dbReference type="Proteomes" id="UP000435112"/>
    </source>
</evidence>
<reference evidence="1 2" key="1">
    <citation type="submission" date="2018-09" db="EMBL/GenBank/DDBJ databases">
        <title>Genomic investigation of the strawberry pathogen Phytophthora fragariae indicates pathogenicity is determined by transcriptional variation in three key races.</title>
        <authorList>
            <person name="Adams T.M."/>
            <person name="Armitage A.D."/>
            <person name="Sobczyk M.K."/>
            <person name="Bates H.J."/>
            <person name="Dunwell J.M."/>
            <person name="Nellist C.F."/>
            <person name="Harrison R.J."/>
        </authorList>
    </citation>
    <scope>NUCLEOTIDE SEQUENCE [LARGE SCALE GENOMIC DNA]</scope>
    <source>
        <strain evidence="1 2">SCRP324</strain>
    </source>
</reference>
<gene>
    <name evidence="1" type="ORF">PR002_g15663</name>
</gene>
<sequence>MRYQYFLSGLRSREWKAALNTLIVNSIEGAVIVLLAKNMHQPVEDDADFVDAAPSKTPFDSAAVLEMMQMLQQTQNMILQ</sequence>
<evidence type="ECO:0000313" key="1">
    <source>
        <dbReference type="EMBL" id="KAE9009267.1"/>
    </source>
</evidence>